<sequence>MILKTDFSFLSYFYKYRKIFKERSSKLLQFETFFYFTLLDVRIQ</sequence>
<evidence type="ECO:0000313" key="1">
    <source>
        <dbReference type="EMBL" id="RAJ00451.1"/>
    </source>
</evidence>
<dbReference type="AlphaFoldDB" id="A0A327Q822"/>
<proteinExistence type="predicted"/>
<organism evidence="1 2">
    <name type="scientific">Chitinophaga skermanii</name>
    <dbReference type="NCBI Taxonomy" id="331697"/>
    <lineage>
        <taxon>Bacteria</taxon>
        <taxon>Pseudomonadati</taxon>
        <taxon>Bacteroidota</taxon>
        <taxon>Chitinophagia</taxon>
        <taxon>Chitinophagales</taxon>
        <taxon>Chitinophagaceae</taxon>
        <taxon>Chitinophaga</taxon>
    </lineage>
</organism>
<reference evidence="1 2" key="1">
    <citation type="submission" date="2018-06" db="EMBL/GenBank/DDBJ databases">
        <title>Genomic Encyclopedia of Archaeal and Bacterial Type Strains, Phase II (KMG-II): from individual species to whole genera.</title>
        <authorList>
            <person name="Goeker M."/>
        </authorList>
    </citation>
    <scope>NUCLEOTIDE SEQUENCE [LARGE SCALE GENOMIC DNA]</scope>
    <source>
        <strain evidence="1 2">DSM 23857</strain>
    </source>
</reference>
<evidence type="ECO:0000313" key="2">
    <source>
        <dbReference type="Proteomes" id="UP000249547"/>
    </source>
</evidence>
<keyword evidence="2" id="KW-1185">Reference proteome</keyword>
<name>A0A327Q822_9BACT</name>
<gene>
    <name evidence="1" type="ORF">LX64_04157</name>
</gene>
<dbReference type="EMBL" id="QLLL01000008">
    <property type="protein sequence ID" value="RAJ00451.1"/>
    <property type="molecule type" value="Genomic_DNA"/>
</dbReference>
<comment type="caution">
    <text evidence="1">The sequence shown here is derived from an EMBL/GenBank/DDBJ whole genome shotgun (WGS) entry which is preliminary data.</text>
</comment>
<protein>
    <submittedName>
        <fullName evidence="1">Uncharacterized protein</fullName>
    </submittedName>
</protein>
<dbReference type="Proteomes" id="UP000249547">
    <property type="component" value="Unassembled WGS sequence"/>
</dbReference>
<accession>A0A327Q822</accession>